<feature type="transmembrane region" description="Helical" evidence="1">
    <location>
        <begin position="74"/>
        <end position="93"/>
    </location>
</feature>
<reference evidence="2" key="1">
    <citation type="submission" date="2023-06" db="EMBL/GenBank/DDBJ databases">
        <authorList>
            <person name="Delattre M."/>
        </authorList>
    </citation>
    <scope>NUCLEOTIDE SEQUENCE</scope>
    <source>
        <strain evidence="2">AF72</strain>
    </source>
</reference>
<keyword evidence="1" id="KW-0472">Membrane</keyword>
<dbReference type="Proteomes" id="UP001177023">
    <property type="component" value="Unassembled WGS sequence"/>
</dbReference>
<keyword evidence="3" id="KW-1185">Reference proteome</keyword>
<feature type="transmembrane region" description="Helical" evidence="1">
    <location>
        <begin position="37"/>
        <end position="62"/>
    </location>
</feature>
<feature type="transmembrane region" description="Helical" evidence="1">
    <location>
        <begin position="99"/>
        <end position="124"/>
    </location>
</feature>
<keyword evidence="1" id="KW-0812">Transmembrane</keyword>
<gene>
    <name evidence="2" type="ORF">MSPICULIGERA_LOCUS8262</name>
</gene>
<sequence>MGIPTWLWKASTHHPLAPVEARNYRCCCTCCTSKCGFIFMMVLWAIYTVFMLGFLTIAFLAIPPKEFPKIITFPQFWAAICAIVGTFFGIRAIQTQKPAWMQLFLVSWTTMTLIHFGLFTYICIYETKAEGRIFIDRKGTISEGYPWSMMIVFGLFLAIYHIFMTLPFVSYYHYIRDRQLELEQQQGRMQSVQAYK</sequence>
<organism evidence="2 3">
    <name type="scientific">Mesorhabditis spiculigera</name>
    <dbReference type="NCBI Taxonomy" id="96644"/>
    <lineage>
        <taxon>Eukaryota</taxon>
        <taxon>Metazoa</taxon>
        <taxon>Ecdysozoa</taxon>
        <taxon>Nematoda</taxon>
        <taxon>Chromadorea</taxon>
        <taxon>Rhabditida</taxon>
        <taxon>Rhabditina</taxon>
        <taxon>Rhabditomorpha</taxon>
        <taxon>Rhabditoidea</taxon>
        <taxon>Rhabditidae</taxon>
        <taxon>Mesorhabditinae</taxon>
        <taxon>Mesorhabditis</taxon>
    </lineage>
</organism>
<keyword evidence="1" id="KW-1133">Transmembrane helix</keyword>
<evidence type="ECO:0000313" key="3">
    <source>
        <dbReference type="Proteomes" id="UP001177023"/>
    </source>
</evidence>
<name>A0AA36G1J0_9BILA</name>
<dbReference type="AlphaFoldDB" id="A0AA36G1J0"/>
<dbReference type="EMBL" id="CATQJA010002128">
    <property type="protein sequence ID" value="CAJ0569802.1"/>
    <property type="molecule type" value="Genomic_DNA"/>
</dbReference>
<accession>A0AA36G1J0</accession>
<protein>
    <submittedName>
        <fullName evidence="2">Uncharacterized protein</fullName>
    </submittedName>
</protein>
<evidence type="ECO:0000256" key="1">
    <source>
        <dbReference type="SAM" id="Phobius"/>
    </source>
</evidence>
<evidence type="ECO:0000313" key="2">
    <source>
        <dbReference type="EMBL" id="CAJ0569802.1"/>
    </source>
</evidence>
<proteinExistence type="predicted"/>
<comment type="caution">
    <text evidence="2">The sequence shown here is derived from an EMBL/GenBank/DDBJ whole genome shotgun (WGS) entry which is preliminary data.</text>
</comment>
<feature type="transmembrane region" description="Helical" evidence="1">
    <location>
        <begin position="145"/>
        <end position="163"/>
    </location>
</feature>
<feature type="non-terminal residue" evidence="2">
    <location>
        <position position="1"/>
    </location>
</feature>